<evidence type="ECO:0000256" key="5">
    <source>
        <dbReference type="ARBA" id="ARBA00023004"/>
    </source>
</evidence>
<dbReference type="SUPFAM" id="SSF46626">
    <property type="entry name" value="Cytochrome c"/>
    <property type="match status" value="1"/>
</dbReference>
<dbReference type="PROSITE" id="PS51007">
    <property type="entry name" value="CYTC"/>
    <property type="match status" value="1"/>
</dbReference>
<proteinExistence type="predicted"/>
<dbReference type="RefSeq" id="WP_377003502.1">
    <property type="nucleotide sequence ID" value="NZ_JBHSGG010000014.1"/>
</dbReference>
<feature type="domain" description="Cytochrome c" evidence="8">
    <location>
        <begin position="59"/>
        <end position="140"/>
    </location>
</feature>
<dbReference type="PANTHER" id="PTHR33751">
    <property type="entry name" value="CBB3-TYPE CYTOCHROME C OXIDASE SUBUNIT FIXP"/>
    <property type="match status" value="1"/>
</dbReference>
<dbReference type="Proteomes" id="UP001595892">
    <property type="component" value="Unassembled WGS sequence"/>
</dbReference>
<keyword evidence="2 6" id="KW-0349">Heme</keyword>
<keyword evidence="7" id="KW-0732">Signal</keyword>
<dbReference type="InterPro" id="IPR050597">
    <property type="entry name" value="Cytochrome_c_Oxidase_Subunit"/>
</dbReference>
<comment type="caution">
    <text evidence="9">The sequence shown here is derived from an EMBL/GenBank/DDBJ whole genome shotgun (WGS) entry which is preliminary data.</text>
</comment>
<name>A0ABV9NJM1_9GAMM</name>
<keyword evidence="5 6" id="KW-0408">Iron</keyword>
<keyword evidence="3 6" id="KW-0479">Metal-binding</keyword>
<evidence type="ECO:0000256" key="6">
    <source>
        <dbReference type="PROSITE-ProRule" id="PRU00433"/>
    </source>
</evidence>
<evidence type="ECO:0000313" key="10">
    <source>
        <dbReference type="Proteomes" id="UP001595892"/>
    </source>
</evidence>
<evidence type="ECO:0000256" key="7">
    <source>
        <dbReference type="SAM" id="SignalP"/>
    </source>
</evidence>
<reference evidence="10" key="1">
    <citation type="journal article" date="2019" name="Int. J. Syst. Evol. Microbiol.">
        <title>The Global Catalogue of Microorganisms (GCM) 10K type strain sequencing project: providing services to taxonomists for standard genome sequencing and annotation.</title>
        <authorList>
            <consortium name="The Broad Institute Genomics Platform"/>
            <consortium name="The Broad Institute Genome Sequencing Center for Infectious Disease"/>
            <person name="Wu L."/>
            <person name="Ma J."/>
        </authorList>
    </citation>
    <scope>NUCLEOTIDE SEQUENCE [LARGE SCALE GENOMIC DNA]</scope>
    <source>
        <strain evidence="10">CGMCC 1.13574</strain>
    </source>
</reference>
<keyword evidence="1" id="KW-0813">Transport</keyword>
<accession>A0ABV9NJM1</accession>
<keyword evidence="10" id="KW-1185">Reference proteome</keyword>
<sequence>MKPTLQLAAGLTLCLLALSAPRAQEDDATTAEAQAAVETAESIVEQSPGNPQQPPAVVGDVERGNVLAFTCSGCHGVAGYRNAYPHYHVPLIGGQNEAYLAAALIEYRDGNRRHPTMRAQAESFSDQDIADLAAYLSTLGGGAR</sequence>
<dbReference type="InterPro" id="IPR009056">
    <property type="entry name" value="Cyt_c-like_dom"/>
</dbReference>
<dbReference type="Gene3D" id="1.10.760.10">
    <property type="entry name" value="Cytochrome c-like domain"/>
    <property type="match status" value="1"/>
</dbReference>
<evidence type="ECO:0000256" key="3">
    <source>
        <dbReference type="ARBA" id="ARBA00022723"/>
    </source>
</evidence>
<keyword evidence="4" id="KW-0249">Electron transport</keyword>
<dbReference type="Pfam" id="PF00034">
    <property type="entry name" value="Cytochrom_C"/>
    <property type="match status" value="1"/>
</dbReference>
<gene>
    <name evidence="9" type="ORF">ACFO3Q_04805</name>
</gene>
<evidence type="ECO:0000313" key="9">
    <source>
        <dbReference type="EMBL" id="MFC4727489.1"/>
    </source>
</evidence>
<organism evidence="9 10">
    <name type="scientific">Coralloluteibacterium thermophilum</name>
    <dbReference type="NCBI Taxonomy" id="2707049"/>
    <lineage>
        <taxon>Bacteria</taxon>
        <taxon>Pseudomonadati</taxon>
        <taxon>Pseudomonadota</taxon>
        <taxon>Gammaproteobacteria</taxon>
        <taxon>Lysobacterales</taxon>
        <taxon>Lysobacteraceae</taxon>
        <taxon>Coralloluteibacterium</taxon>
    </lineage>
</organism>
<evidence type="ECO:0000256" key="4">
    <source>
        <dbReference type="ARBA" id="ARBA00022982"/>
    </source>
</evidence>
<dbReference type="EMBL" id="JBHSGG010000014">
    <property type="protein sequence ID" value="MFC4727489.1"/>
    <property type="molecule type" value="Genomic_DNA"/>
</dbReference>
<feature type="signal peptide" evidence="7">
    <location>
        <begin position="1"/>
        <end position="25"/>
    </location>
</feature>
<dbReference type="PANTHER" id="PTHR33751:SF9">
    <property type="entry name" value="CYTOCHROME C4"/>
    <property type="match status" value="1"/>
</dbReference>
<evidence type="ECO:0000256" key="1">
    <source>
        <dbReference type="ARBA" id="ARBA00022448"/>
    </source>
</evidence>
<evidence type="ECO:0000256" key="2">
    <source>
        <dbReference type="ARBA" id="ARBA00022617"/>
    </source>
</evidence>
<protein>
    <submittedName>
        <fullName evidence="9">C-type cytochrome</fullName>
    </submittedName>
</protein>
<feature type="chain" id="PRO_5046399248" evidence="7">
    <location>
        <begin position="26"/>
        <end position="144"/>
    </location>
</feature>
<evidence type="ECO:0000259" key="8">
    <source>
        <dbReference type="PROSITE" id="PS51007"/>
    </source>
</evidence>
<dbReference type="InterPro" id="IPR036909">
    <property type="entry name" value="Cyt_c-like_dom_sf"/>
</dbReference>